<dbReference type="EMBL" id="JACHEB010000013">
    <property type="protein sequence ID" value="MBB5331162.1"/>
    <property type="molecule type" value="Genomic_DNA"/>
</dbReference>
<protein>
    <submittedName>
        <fullName evidence="1">Glycosidase</fullName>
    </submittedName>
</protein>
<gene>
    <name evidence="1" type="ORF">HDF14_004800</name>
</gene>
<keyword evidence="1" id="KW-0378">Hydrolase</keyword>
<reference evidence="1 2" key="1">
    <citation type="submission" date="2020-08" db="EMBL/GenBank/DDBJ databases">
        <title>Genomic Encyclopedia of Type Strains, Phase IV (KMG-V): Genome sequencing to study the core and pangenomes of soil and plant-associated prokaryotes.</title>
        <authorList>
            <person name="Whitman W."/>
        </authorList>
    </citation>
    <scope>NUCLEOTIDE SEQUENCE [LARGE SCALE GENOMIC DNA]</scope>
    <source>
        <strain evidence="1 2">X5P2</strain>
    </source>
</reference>
<dbReference type="GO" id="GO:0016798">
    <property type="term" value="F:hydrolase activity, acting on glycosyl bonds"/>
    <property type="evidence" value="ECO:0007669"/>
    <property type="project" value="UniProtKB-KW"/>
</dbReference>
<dbReference type="Proteomes" id="UP000535182">
    <property type="component" value="Unassembled WGS sequence"/>
</dbReference>
<evidence type="ECO:0000313" key="2">
    <source>
        <dbReference type="Proteomes" id="UP000535182"/>
    </source>
</evidence>
<proteinExistence type="predicted"/>
<organism evidence="1 2">
    <name type="scientific">Tunturiibacter gelidiferens</name>
    <dbReference type="NCBI Taxonomy" id="3069689"/>
    <lineage>
        <taxon>Bacteria</taxon>
        <taxon>Pseudomonadati</taxon>
        <taxon>Acidobacteriota</taxon>
        <taxon>Terriglobia</taxon>
        <taxon>Terriglobales</taxon>
        <taxon>Acidobacteriaceae</taxon>
        <taxon>Tunturiibacter</taxon>
    </lineage>
</organism>
<dbReference type="Gene3D" id="3.20.20.80">
    <property type="entry name" value="Glycosidases"/>
    <property type="match status" value="1"/>
</dbReference>
<evidence type="ECO:0000313" key="1">
    <source>
        <dbReference type="EMBL" id="MBB5331162.1"/>
    </source>
</evidence>
<keyword evidence="1" id="KW-0326">Glycosidase</keyword>
<dbReference type="AlphaFoldDB" id="A0A9X0U7N4"/>
<accession>A0A9X0U7N4</accession>
<name>A0A9X0U7N4_9BACT</name>
<keyword evidence="2" id="KW-1185">Reference proteome</keyword>
<comment type="caution">
    <text evidence="1">The sequence shown here is derived from an EMBL/GenBank/DDBJ whole genome shotgun (WGS) entry which is preliminary data.</text>
</comment>
<sequence>MGNRLLHTLCVLSRSLHGFGQSPLGNRPQMPKLVSRTVHTWLPIPLSSRTTNVEAVEHDPNSLLNWHRSLITLQRSNPSLCDGHMVFLNPEGPNVLSFVKCAFRRETDTGRNET</sequence>